<evidence type="ECO:0000313" key="2">
    <source>
        <dbReference type="EMBL" id="AIC15081.1"/>
    </source>
</evidence>
<dbReference type="KEGG" id="nvn:NVIE_008610"/>
<dbReference type="HOGENOM" id="CLU_1032958_0_0_2"/>
<evidence type="ECO:0000259" key="1">
    <source>
        <dbReference type="Pfam" id="PF14417"/>
    </source>
</evidence>
<feature type="domain" description="MEDS" evidence="1">
    <location>
        <begin position="9"/>
        <end position="153"/>
    </location>
</feature>
<dbReference type="InterPro" id="IPR025847">
    <property type="entry name" value="MEDS_domain"/>
</dbReference>
<accession>A0A060HNE1</accession>
<sequence>MYFTFQECRHMALFYDSEQQRDDEIIRFINEGLAGGQLCIYGTMRVAADKEYFKAMSCRITNYEQNVKAGNLMIIDFVPFYDATLKQDLTPYKKVQEELEKILKHKKDMKVRYVGDATGYLFKNKHFDECFMIESWWQASRFQVITTLCLFQKSLMGTFPFDHEKNRIIQTHDVVLGSPAGSTHGSGANQKPIAALRLREELTKIETLVGGAVTELLADELKRRGVDLSSNESYFLDEIHAVLEALFGTDATKLIMERLKRGFSEQQDR</sequence>
<dbReference type="Pfam" id="PF14417">
    <property type="entry name" value="MEDS"/>
    <property type="match status" value="1"/>
</dbReference>
<organism evidence="2 3">
    <name type="scientific">Nitrososphaera viennensis EN76</name>
    <dbReference type="NCBI Taxonomy" id="926571"/>
    <lineage>
        <taxon>Archaea</taxon>
        <taxon>Nitrososphaerota</taxon>
        <taxon>Nitrososphaeria</taxon>
        <taxon>Nitrososphaerales</taxon>
        <taxon>Nitrososphaeraceae</taxon>
        <taxon>Nitrososphaera</taxon>
    </lineage>
</organism>
<dbReference type="AlphaFoldDB" id="A0A060HNE1"/>
<name>A0A060HNE1_9ARCH</name>
<reference evidence="2 3" key="1">
    <citation type="journal article" date="2014" name="Int. J. Syst. Evol. Microbiol.">
        <title>Nitrososphaera viennensis gen. nov., sp. nov., an aerobic and mesophilic, ammonia-oxidizing archaeon from soil and a member of the archaeal phylum Thaumarchaeota.</title>
        <authorList>
            <person name="Stieglmeier M."/>
            <person name="Klingl A."/>
            <person name="Alves R.J."/>
            <person name="Rittmann S.K."/>
            <person name="Melcher M."/>
            <person name="Leisch N."/>
            <person name="Schleper C."/>
        </authorList>
    </citation>
    <scope>NUCLEOTIDE SEQUENCE [LARGE SCALE GENOMIC DNA]</scope>
    <source>
        <strain evidence="2">EN76</strain>
    </source>
</reference>
<dbReference type="EMBL" id="CP007536">
    <property type="protein sequence ID" value="AIC15081.1"/>
    <property type="molecule type" value="Genomic_DNA"/>
</dbReference>
<proteinExistence type="predicted"/>
<dbReference type="Proteomes" id="UP000027093">
    <property type="component" value="Chromosome"/>
</dbReference>
<keyword evidence="3" id="KW-1185">Reference proteome</keyword>
<dbReference type="STRING" id="926571.NVIE_008610"/>
<protein>
    <recommendedName>
        <fullName evidence="1">MEDS domain-containing protein</fullName>
    </recommendedName>
</protein>
<evidence type="ECO:0000313" key="3">
    <source>
        <dbReference type="Proteomes" id="UP000027093"/>
    </source>
</evidence>
<gene>
    <name evidence="2" type="ORF">NVIE_008610</name>
</gene>